<dbReference type="InterPro" id="IPR006800">
    <property type="entry name" value="Pellino_fam"/>
</dbReference>
<evidence type="ECO:0000313" key="2">
    <source>
        <dbReference type="EnsemblMetazoa" id="MESCA000851-PA"/>
    </source>
</evidence>
<dbReference type="Pfam" id="PF04710">
    <property type="entry name" value="Pellino_FHA"/>
    <property type="match status" value="1"/>
</dbReference>
<dbReference type="EnsemblMetazoa" id="MESCA000851-RA">
    <property type="protein sequence ID" value="MESCA000851-PA"/>
    <property type="gene ID" value="MESCA000851"/>
</dbReference>
<dbReference type="GO" id="GO:0061630">
    <property type="term" value="F:ubiquitin protein ligase activity"/>
    <property type="evidence" value="ECO:0007669"/>
    <property type="project" value="InterPro"/>
</dbReference>
<dbReference type="InterPro" id="IPR048334">
    <property type="entry name" value="Pellino_FHA"/>
</dbReference>
<proteinExistence type="predicted"/>
<dbReference type="AlphaFoldDB" id="T1GC53"/>
<feature type="domain" description="Pellino FHA" evidence="1">
    <location>
        <begin position="92"/>
        <end position="168"/>
    </location>
</feature>
<protein>
    <recommendedName>
        <fullName evidence="1">Pellino FHA domain-containing protein</fullName>
    </recommendedName>
</protein>
<accession>T1GC53</accession>
<sequence>MKRLTTRKGPEEDPITTKHSSPFATHLQEKVVKIQKSYFESTTKFVNIRYQVEQITFRRTNDYNYLLRNHKTVDCLIIVVWSHQNSTLPGKYNGYLPLGDRGRRRSKFVLYKRNEPNGVKKSKDYLVQSPQNSRAILDTNQHSISYTLSRNQAVIVEYKEDAETDMFQ</sequence>
<dbReference type="HOGENOM" id="CLU_1590545_0_0_1"/>
<reference evidence="3" key="1">
    <citation type="submission" date="2013-02" db="EMBL/GenBank/DDBJ databases">
        <authorList>
            <person name="Hughes D."/>
        </authorList>
    </citation>
    <scope>NUCLEOTIDE SEQUENCE</scope>
    <source>
        <strain>Durham</strain>
        <strain evidence="3">NC isolate 2 -- Noor lab</strain>
    </source>
</reference>
<reference evidence="2" key="2">
    <citation type="submission" date="2015-06" db="UniProtKB">
        <authorList>
            <consortium name="EnsemblMetazoa"/>
        </authorList>
    </citation>
    <scope>IDENTIFICATION</scope>
</reference>
<dbReference type="GO" id="GO:0008592">
    <property type="term" value="P:regulation of Toll signaling pathway"/>
    <property type="evidence" value="ECO:0007669"/>
    <property type="project" value="InterPro"/>
</dbReference>
<evidence type="ECO:0000259" key="1">
    <source>
        <dbReference type="Pfam" id="PF04710"/>
    </source>
</evidence>
<evidence type="ECO:0000313" key="3">
    <source>
        <dbReference type="Proteomes" id="UP000015102"/>
    </source>
</evidence>
<dbReference type="EMBL" id="CAQQ02178884">
    <property type="status" value="NOT_ANNOTATED_CDS"/>
    <property type="molecule type" value="Genomic_DNA"/>
</dbReference>
<dbReference type="GO" id="GO:0000209">
    <property type="term" value="P:protein polyubiquitination"/>
    <property type="evidence" value="ECO:0007669"/>
    <property type="project" value="InterPro"/>
</dbReference>
<name>T1GC53_MEGSC</name>
<keyword evidence="3" id="KW-1185">Reference proteome</keyword>
<dbReference type="STRING" id="36166.T1GC53"/>
<organism evidence="2 3">
    <name type="scientific">Megaselia scalaris</name>
    <name type="common">Humpbacked fly</name>
    <name type="synonym">Phora scalaris</name>
    <dbReference type="NCBI Taxonomy" id="36166"/>
    <lineage>
        <taxon>Eukaryota</taxon>
        <taxon>Metazoa</taxon>
        <taxon>Ecdysozoa</taxon>
        <taxon>Arthropoda</taxon>
        <taxon>Hexapoda</taxon>
        <taxon>Insecta</taxon>
        <taxon>Pterygota</taxon>
        <taxon>Neoptera</taxon>
        <taxon>Endopterygota</taxon>
        <taxon>Diptera</taxon>
        <taxon>Brachycera</taxon>
        <taxon>Muscomorpha</taxon>
        <taxon>Platypezoidea</taxon>
        <taxon>Phoridae</taxon>
        <taxon>Megaseliini</taxon>
        <taxon>Megaselia</taxon>
    </lineage>
</organism>
<dbReference type="Proteomes" id="UP000015102">
    <property type="component" value="Unassembled WGS sequence"/>
</dbReference>
<dbReference type="PANTHER" id="PTHR12098">
    <property type="entry name" value="E3 UBIQUITIN-PROTEIN LIGASE PELLINO-RELATED"/>
    <property type="match status" value="1"/>
</dbReference>
<dbReference type="PANTHER" id="PTHR12098:SF2">
    <property type="entry name" value="PROTEIN PELLINO"/>
    <property type="match status" value="1"/>
</dbReference>